<keyword evidence="1 3" id="KW-0175">Coiled coil</keyword>
<evidence type="ECO:0000256" key="3">
    <source>
        <dbReference type="SAM" id="Coils"/>
    </source>
</evidence>
<dbReference type="PANTHER" id="PTHR32258">
    <property type="entry name" value="PROTEIN NETWORKED 4A"/>
    <property type="match status" value="1"/>
</dbReference>
<comment type="similarity">
    <text evidence="2">Belongs to the NET family.</text>
</comment>
<proteinExistence type="inferred from homology"/>
<feature type="coiled-coil region" evidence="3">
    <location>
        <begin position="235"/>
        <end position="333"/>
    </location>
</feature>
<comment type="caution">
    <text evidence="5">The sequence shown here is derived from an EMBL/GenBank/DDBJ whole genome shotgun (WGS) entry which is preliminary data.</text>
</comment>
<dbReference type="GO" id="GO:0003779">
    <property type="term" value="F:actin binding"/>
    <property type="evidence" value="ECO:0007669"/>
    <property type="project" value="InterPro"/>
</dbReference>
<evidence type="ECO:0000256" key="2">
    <source>
        <dbReference type="ARBA" id="ARBA00038006"/>
    </source>
</evidence>
<dbReference type="PANTHER" id="PTHR32258:SF28">
    <property type="entry name" value="PROTEIN NETWORKED 3A-RELATED"/>
    <property type="match status" value="1"/>
</dbReference>
<evidence type="ECO:0000256" key="1">
    <source>
        <dbReference type="ARBA" id="ARBA00023054"/>
    </source>
</evidence>
<dbReference type="Pfam" id="PF07765">
    <property type="entry name" value="KIP1"/>
    <property type="match status" value="1"/>
</dbReference>
<gene>
    <name evidence="5" type="ORF">RND81_01G135800</name>
</gene>
<dbReference type="GO" id="GO:0005774">
    <property type="term" value="C:vacuolar membrane"/>
    <property type="evidence" value="ECO:0007669"/>
    <property type="project" value="TreeGrafter"/>
</dbReference>
<dbReference type="InterPro" id="IPR051861">
    <property type="entry name" value="NET_actin-binding_domain"/>
</dbReference>
<feature type="domain" description="NAB" evidence="4">
    <location>
        <begin position="7"/>
        <end position="88"/>
    </location>
</feature>
<dbReference type="InterPro" id="IPR011684">
    <property type="entry name" value="NAB"/>
</dbReference>
<organism evidence="5 6">
    <name type="scientific">Saponaria officinalis</name>
    <name type="common">Common soapwort</name>
    <name type="synonym">Lychnis saponaria</name>
    <dbReference type="NCBI Taxonomy" id="3572"/>
    <lineage>
        <taxon>Eukaryota</taxon>
        <taxon>Viridiplantae</taxon>
        <taxon>Streptophyta</taxon>
        <taxon>Embryophyta</taxon>
        <taxon>Tracheophyta</taxon>
        <taxon>Spermatophyta</taxon>
        <taxon>Magnoliopsida</taxon>
        <taxon>eudicotyledons</taxon>
        <taxon>Gunneridae</taxon>
        <taxon>Pentapetalae</taxon>
        <taxon>Caryophyllales</taxon>
        <taxon>Caryophyllaceae</taxon>
        <taxon>Caryophylleae</taxon>
        <taxon>Saponaria</taxon>
    </lineage>
</organism>
<keyword evidence="6" id="KW-1185">Reference proteome</keyword>
<reference evidence="5" key="1">
    <citation type="submission" date="2024-03" db="EMBL/GenBank/DDBJ databases">
        <title>WGS assembly of Saponaria officinalis var. Norfolk2.</title>
        <authorList>
            <person name="Jenkins J."/>
            <person name="Shu S."/>
            <person name="Grimwood J."/>
            <person name="Barry K."/>
            <person name="Goodstein D."/>
            <person name="Schmutz J."/>
            <person name="Leebens-Mack J."/>
            <person name="Osbourn A."/>
        </authorList>
    </citation>
    <scope>NUCLEOTIDE SEQUENCE [LARGE SCALE GENOMIC DNA]</scope>
    <source>
        <strain evidence="5">JIC</strain>
    </source>
</reference>
<protein>
    <recommendedName>
        <fullName evidence="4">NAB domain-containing protein</fullName>
    </recommendedName>
</protein>
<dbReference type="AlphaFoldDB" id="A0AAW1NIK2"/>
<dbReference type="EMBL" id="JBDFQZ010000001">
    <property type="protein sequence ID" value="KAK9757025.1"/>
    <property type="molecule type" value="Genomic_DNA"/>
</dbReference>
<evidence type="ECO:0000313" key="5">
    <source>
        <dbReference type="EMBL" id="KAK9757025.1"/>
    </source>
</evidence>
<evidence type="ECO:0000259" key="4">
    <source>
        <dbReference type="PROSITE" id="PS51774"/>
    </source>
</evidence>
<evidence type="ECO:0000313" key="6">
    <source>
        <dbReference type="Proteomes" id="UP001443914"/>
    </source>
</evidence>
<dbReference type="PROSITE" id="PS51774">
    <property type="entry name" value="NAB"/>
    <property type="match status" value="1"/>
</dbReference>
<dbReference type="Proteomes" id="UP001443914">
    <property type="component" value="Unassembled WGS sequence"/>
</dbReference>
<sequence>MDAKNESNWWWFNNHNSPNCSPWLQSTLEELNGKTETMLKIVEADADSFAQRAEMYYKGRPELIRLVEEFYRAHRSLAERYDQLKSDRSIRVKSPLRNLLCPPKAEYENGFDSTFSIKSFDSFTEVAYSSDESAESEVDDPEELDDDCQVTQVDEVEGNRFSTWDGIDEIAKLREELDRLREENDIQRKQIEEFEAIKCGNAPFEEVETLKCDVVSLRLESTKQRDMISQKDEKIIEVVQKFEAAKQELIKIEAENRVLKDALKRAEEEKVEAKREVEKTSEEVVKLREEGERKDRCLVETIEEKDDEKRAVIRQLSLAMEILREDNKLLKKAVVKDSSKKRSPSMFRGVQLSRLFNPTSKCHASVVSSWY</sequence>
<feature type="coiled-coil region" evidence="3">
    <location>
        <begin position="170"/>
        <end position="197"/>
    </location>
</feature>
<name>A0AAW1NIK2_SAPOF</name>
<accession>A0AAW1NIK2</accession>